<evidence type="ECO:0000256" key="1">
    <source>
        <dbReference type="SAM" id="Coils"/>
    </source>
</evidence>
<keyword evidence="2" id="KW-0812">Transmembrane</keyword>
<feature type="transmembrane region" description="Helical" evidence="2">
    <location>
        <begin position="6"/>
        <end position="24"/>
    </location>
</feature>
<dbReference type="SUPFAM" id="SSF141868">
    <property type="entry name" value="EAL domain-like"/>
    <property type="match status" value="1"/>
</dbReference>
<dbReference type="InterPro" id="IPR029016">
    <property type="entry name" value="GAF-like_dom_sf"/>
</dbReference>
<dbReference type="InterPro" id="IPR016132">
    <property type="entry name" value="Phyto_chromo_attachment"/>
</dbReference>
<keyword evidence="1" id="KW-0175">Coiled coil</keyword>
<dbReference type="KEGG" id="enn:FRE64_05045"/>
<feature type="domain" description="PAC" evidence="5">
    <location>
        <begin position="240"/>
        <end position="291"/>
    </location>
</feature>
<dbReference type="SUPFAM" id="SSF55073">
    <property type="entry name" value="Nucleotide cyclase"/>
    <property type="match status" value="1"/>
</dbReference>
<sequence>MLNSRWQVATLVMITILVICVGSYKIGLEDWGNSAIAASSEKVKVGVYNNPPKVFMDDTGEAKGFFPELLSEIIEKGNWTLEYVSCHWRECLKQVEAGKLDLMLDVAASPEREERFAFNQEIRLLIATVLGSAITIIILVRKQNKRLRKELEKRQQIENDLRNSEEELKRLIQNVPGGLLRYVIEKDGSHKIPYRSPVVNDIWEFSNNESVDAFWECLHPDDVMEMRESVIESAQSLQPWSQEWRIITPSGKMKWLQATGNPQKEEDGTVFFYTIIIDVTEKKFLEKALQESQEQLQNLTNAIPGAVYQHQVNPEGEEKILFMSEGIKNLFGISPQEMMDNPEVRWKVMSPEARSRIQLSASYSLTTLSPWRDEFEIHLENGENKWIKGEAIPEKMDDGSVVFNGIITDITAQKWQESLLITQQEILEDLAKGKELPKILTELMRLIEQQSQGLTSSFLIVQDGYLYNEGESNLPLGYQEQTNGFFIQEGVGSCGTAVTCGELVISKEIATDPLWEGIKEIPLHYNLQACWSMPILSSTEEVLGTFAVYADTPRSPSFSELHLMEIASKLAKLAIEQKQQEEALQKQAEQEKLLGKVTQEIRQSLDLEAVLNTTVQEVREFLRVDRVIVYNLTENTGKVIAEAVEASWQSLHRKTINDPCLQNIESGNIFSANYPHVIFDVDLDSIAPCSAEMLRGYEVRANLVLPIFQDNEKWGFLIAQQCSAPRQWQQEEVKFLEDLSKQVGIAIQQAQLYQETQNELLKREELATQLRHKAMHDGLTQLPNRSLLMDRLQHTFQRYHRYNMAESSQFALLFLDLNGFKLINDTLGHDAGDQLLIIVADRLRDCLRAMDTVSRLGGDEFVVVLEGITGEKDAIEIANRIQEAFAVPTYICGQKVHPSTSIGIVMAHPDYVYPEEMLRDADIAMYEAKKNNLKYAVFRSSMQTIVAEQLQLENDLREALEKQQLVLYYQPIVDLRSKKIKGLEALMRWKHPDHGIIQPDDFLPIAEKADLLEKMESWGLKEACSQFQAWQKEFRFLKQAAIHFNISLNYFHQNNVVQDVKQILEDFSWTNHSLKLEITEMILMDQEEMAQAILGELEALGVGICLDDFGIGYSSLSYLSQFPIHDLKINNSLIMDLDQGEIGKKNRQIVKAIGNLCNSLKVRAIAEGVETQDQSLILNFYGYDTGQGNYYCHPLPAEKMTAFLKELPADFGC</sequence>
<feature type="transmembrane region" description="Helical" evidence="2">
    <location>
        <begin position="122"/>
        <end position="140"/>
    </location>
</feature>
<dbReference type="InterPro" id="IPR013655">
    <property type="entry name" value="PAS_fold_3"/>
</dbReference>
<evidence type="ECO:0000259" key="3">
    <source>
        <dbReference type="PROSITE" id="PS50046"/>
    </source>
</evidence>
<dbReference type="SMART" id="SM00267">
    <property type="entry name" value="GGDEF"/>
    <property type="match status" value="1"/>
</dbReference>
<dbReference type="Gene3D" id="3.40.190.10">
    <property type="entry name" value="Periplasmic binding protein-like II"/>
    <property type="match status" value="1"/>
</dbReference>
<dbReference type="NCBIfam" id="TIGR00254">
    <property type="entry name" value="GGDEF"/>
    <property type="match status" value="1"/>
</dbReference>
<dbReference type="InterPro" id="IPR043128">
    <property type="entry name" value="Rev_trsase/Diguanyl_cyclase"/>
</dbReference>
<dbReference type="InterPro" id="IPR029787">
    <property type="entry name" value="Nucleotide_cyclase"/>
</dbReference>
<protein>
    <submittedName>
        <fullName evidence="8">EAL domain-containing protein</fullName>
    </submittedName>
</protein>
<dbReference type="InterPro" id="IPR000160">
    <property type="entry name" value="GGDEF_dom"/>
</dbReference>
<evidence type="ECO:0000259" key="5">
    <source>
        <dbReference type="PROSITE" id="PS50113"/>
    </source>
</evidence>
<dbReference type="CDD" id="cd01948">
    <property type="entry name" value="EAL"/>
    <property type="match status" value="1"/>
</dbReference>
<evidence type="ECO:0000259" key="6">
    <source>
        <dbReference type="PROSITE" id="PS50883"/>
    </source>
</evidence>
<dbReference type="Gene3D" id="3.30.450.20">
    <property type="entry name" value="PAS domain"/>
    <property type="match status" value="2"/>
</dbReference>
<evidence type="ECO:0000259" key="4">
    <source>
        <dbReference type="PROSITE" id="PS50112"/>
    </source>
</evidence>
<feature type="domain" description="EAL" evidence="6">
    <location>
        <begin position="949"/>
        <end position="1208"/>
    </location>
</feature>
<feature type="domain" description="PAS" evidence="4">
    <location>
        <begin position="292"/>
        <end position="358"/>
    </location>
</feature>
<dbReference type="InterPro" id="IPR001633">
    <property type="entry name" value="EAL_dom"/>
</dbReference>
<dbReference type="PROSITE" id="PS50883">
    <property type="entry name" value="EAL"/>
    <property type="match status" value="1"/>
</dbReference>
<keyword evidence="2" id="KW-0472">Membrane</keyword>
<organism evidence="8 9">
    <name type="scientific">Euhalothece natronophila Z-M001</name>
    <dbReference type="NCBI Taxonomy" id="522448"/>
    <lineage>
        <taxon>Bacteria</taxon>
        <taxon>Bacillati</taxon>
        <taxon>Cyanobacteriota</taxon>
        <taxon>Cyanophyceae</taxon>
        <taxon>Oscillatoriophycideae</taxon>
        <taxon>Chroococcales</taxon>
        <taxon>Halothecacae</taxon>
        <taxon>Halothece cluster</taxon>
        <taxon>Euhalothece</taxon>
    </lineage>
</organism>
<dbReference type="SUPFAM" id="SSF53850">
    <property type="entry name" value="Periplasmic binding protein-like II"/>
    <property type="match status" value="1"/>
</dbReference>
<dbReference type="Gene3D" id="3.30.70.270">
    <property type="match status" value="1"/>
</dbReference>
<dbReference type="Pfam" id="PF00497">
    <property type="entry name" value="SBP_bac_3"/>
    <property type="match status" value="1"/>
</dbReference>
<dbReference type="RefSeq" id="WP_146294952.1">
    <property type="nucleotide sequence ID" value="NZ_CP042326.1"/>
</dbReference>
<dbReference type="Pfam" id="PF00990">
    <property type="entry name" value="GGDEF"/>
    <property type="match status" value="1"/>
</dbReference>
<evidence type="ECO:0000313" key="9">
    <source>
        <dbReference type="Proteomes" id="UP000318453"/>
    </source>
</evidence>
<dbReference type="InterPro" id="IPR000700">
    <property type="entry name" value="PAS-assoc_C"/>
</dbReference>
<dbReference type="NCBIfam" id="TIGR00229">
    <property type="entry name" value="sensory_box"/>
    <property type="match status" value="1"/>
</dbReference>
<dbReference type="PROSITE" id="PS50112">
    <property type="entry name" value="PAS"/>
    <property type="match status" value="1"/>
</dbReference>
<dbReference type="Gene3D" id="3.30.450.40">
    <property type="match status" value="2"/>
</dbReference>
<dbReference type="InterPro" id="IPR001610">
    <property type="entry name" value="PAC"/>
</dbReference>
<dbReference type="InterPro" id="IPR035919">
    <property type="entry name" value="EAL_sf"/>
</dbReference>
<dbReference type="Pfam" id="PF00563">
    <property type="entry name" value="EAL"/>
    <property type="match status" value="1"/>
</dbReference>
<dbReference type="InterPro" id="IPR035965">
    <property type="entry name" value="PAS-like_dom_sf"/>
</dbReference>
<dbReference type="CDD" id="cd00130">
    <property type="entry name" value="PAS"/>
    <property type="match status" value="2"/>
</dbReference>
<dbReference type="SMART" id="SM00052">
    <property type="entry name" value="EAL"/>
    <property type="match status" value="1"/>
</dbReference>
<dbReference type="SUPFAM" id="SSF55781">
    <property type="entry name" value="GAF domain-like"/>
    <property type="match status" value="2"/>
</dbReference>
<feature type="domain" description="GGDEF" evidence="7">
    <location>
        <begin position="808"/>
        <end position="940"/>
    </location>
</feature>
<feature type="domain" description="Phytochrome chromophore attachment site" evidence="3">
    <location>
        <begin position="606"/>
        <end position="742"/>
    </location>
</feature>
<dbReference type="InterPro" id="IPR052155">
    <property type="entry name" value="Biofilm_reg_signaling"/>
</dbReference>
<dbReference type="SMART" id="SM00065">
    <property type="entry name" value="GAF"/>
    <property type="match status" value="2"/>
</dbReference>
<name>A0A5B8NMK9_9CHRO</name>
<dbReference type="SMART" id="SM00086">
    <property type="entry name" value="PAC"/>
    <property type="match status" value="2"/>
</dbReference>
<dbReference type="EMBL" id="CP042326">
    <property type="protein sequence ID" value="QDZ39349.1"/>
    <property type="molecule type" value="Genomic_DNA"/>
</dbReference>
<accession>A0A5B8NMK9</accession>
<dbReference type="Pfam" id="PF01590">
    <property type="entry name" value="GAF"/>
    <property type="match status" value="2"/>
</dbReference>
<dbReference type="AlphaFoldDB" id="A0A5B8NMK9"/>
<dbReference type="InterPro" id="IPR001638">
    <property type="entry name" value="Solute-binding_3/MltF_N"/>
</dbReference>
<keyword evidence="2" id="KW-1133">Transmembrane helix</keyword>
<dbReference type="PANTHER" id="PTHR44757:SF2">
    <property type="entry name" value="BIOFILM ARCHITECTURE MAINTENANCE PROTEIN MBAA"/>
    <property type="match status" value="1"/>
</dbReference>
<gene>
    <name evidence="8" type="ORF">FRE64_05045</name>
</gene>
<dbReference type="PANTHER" id="PTHR44757">
    <property type="entry name" value="DIGUANYLATE CYCLASE DGCP"/>
    <property type="match status" value="1"/>
</dbReference>
<dbReference type="Gene3D" id="3.20.20.450">
    <property type="entry name" value="EAL domain"/>
    <property type="match status" value="1"/>
</dbReference>
<feature type="coiled-coil region" evidence="1">
    <location>
        <begin position="140"/>
        <end position="174"/>
    </location>
</feature>
<dbReference type="Pfam" id="PF08447">
    <property type="entry name" value="PAS_3"/>
    <property type="match status" value="2"/>
</dbReference>
<proteinExistence type="predicted"/>
<dbReference type="SMART" id="SM00091">
    <property type="entry name" value="PAS"/>
    <property type="match status" value="2"/>
</dbReference>
<dbReference type="PROSITE" id="PS50113">
    <property type="entry name" value="PAC"/>
    <property type="match status" value="1"/>
</dbReference>
<dbReference type="Proteomes" id="UP000318453">
    <property type="component" value="Chromosome"/>
</dbReference>
<dbReference type="PROSITE" id="PS50887">
    <property type="entry name" value="GGDEF"/>
    <property type="match status" value="1"/>
</dbReference>
<dbReference type="CDD" id="cd01949">
    <property type="entry name" value="GGDEF"/>
    <property type="match status" value="1"/>
</dbReference>
<dbReference type="InterPro" id="IPR000014">
    <property type="entry name" value="PAS"/>
</dbReference>
<keyword evidence="9" id="KW-1185">Reference proteome</keyword>
<dbReference type="OrthoDB" id="415447at2"/>
<dbReference type="SUPFAM" id="SSF55785">
    <property type="entry name" value="PYP-like sensor domain (PAS domain)"/>
    <property type="match status" value="2"/>
</dbReference>
<dbReference type="PROSITE" id="PS50046">
    <property type="entry name" value="PHYTOCHROME_2"/>
    <property type="match status" value="1"/>
</dbReference>
<evidence type="ECO:0000313" key="8">
    <source>
        <dbReference type="EMBL" id="QDZ39349.1"/>
    </source>
</evidence>
<dbReference type="InterPro" id="IPR003018">
    <property type="entry name" value="GAF"/>
</dbReference>
<reference evidence="8" key="1">
    <citation type="submission" date="2019-08" db="EMBL/GenBank/DDBJ databases">
        <title>Carotenoids and Carotenoid Binding Proteins in the Halophilic Cyanobacterium Euhalothece sp. ZM00.</title>
        <authorList>
            <person name="Cho S.M."/>
            <person name="Song J.Y."/>
            <person name="Park Y.-I."/>
        </authorList>
    </citation>
    <scope>NUCLEOTIDE SEQUENCE [LARGE SCALE GENOMIC DNA]</scope>
    <source>
        <strain evidence="8">Z-M001</strain>
    </source>
</reference>
<evidence type="ECO:0000256" key="2">
    <source>
        <dbReference type="SAM" id="Phobius"/>
    </source>
</evidence>
<evidence type="ECO:0000259" key="7">
    <source>
        <dbReference type="PROSITE" id="PS50887"/>
    </source>
</evidence>